<dbReference type="SUPFAM" id="SSF53756">
    <property type="entry name" value="UDP-Glycosyltransferase/glycogen phosphorylase"/>
    <property type="match status" value="1"/>
</dbReference>
<comment type="pathway">
    <text evidence="7">Glycan biosynthesis; glycogen biosynthesis.</text>
</comment>
<feature type="binding site" evidence="7">
    <location>
        <position position="23"/>
    </location>
    <ligand>
        <name>ADP-alpha-D-glucose</name>
        <dbReference type="ChEBI" id="CHEBI:57498"/>
    </ligand>
</feature>
<dbReference type="NCBIfam" id="TIGR02095">
    <property type="entry name" value="glgA"/>
    <property type="match status" value="1"/>
</dbReference>
<dbReference type="HAMAP" id="MF_00484">
    <property type="entry name" value="Glycogen_synth"/>
    <property type="match status" value="1"/>
</dbReference>
<dbReference type="GO" id="GO:0005978">
    <property type="term" value="P:glycogen biosynthetic process"/>
    <property type="evidence" value="ECO:0007669"/>
    <property type="project" value="UniProtKB-UniRule"/>
</dbReference>
<evidence type="ECO:0000256" key="1">
    <source>
        <dbReference type="ARBA" id="ARBA00001478"/>
    </source>
</evidence>
<accession>A0AB94IVE1</accession>
<dbReference type="InterPro" id="IPR011835">
    <property type="entry name" value="GS/SS"/>
</dbReference>
<reference evidence="10 11" key="2">
    <citation type="submission" date="2010-03" db="EMBL/GenBank/DDBJ databases">
        <authorList>
            <person name="Pajon A."/>
        </authorList>
    </citation>
    <scope>NUCLEOTIDE SEQUENCE [LARGE SCALE GENOMIC DNA]</scope>
    <source>
        <strain evidence="10 11">SGP1</strain>
    </source>
</reference>
<sequence length="487" mass="54104">MSGAGGEAVKVLFVTTELAPFSKVGGLGDVAGSLPKALCQAGMDVRVVTPAWPGVLEKVAAAGIKTTAMSRPACAAYNWQVREAKVVRAEVDGVTVYFLSAEDYTGDMYPRQLDFWTVSPFAVFCMQALELHRATGWRPDLYHCHDWTTAFLPCALAWHRHYRYAGERSVLTLHNVEYQGVFDPHPFMEASGLEPWSFNLSALEFYGRVNLLKGGIVATTAVTTVSPTYAGEIQTHESTRELADVLYQQRGKLRGILNGIDTRYWNPEHDRALPARFTARDLGGKQACRRELLRRTGFDVETEAPVVVCVSRLVEQKGFNLILEALDELPALGAKFVFLGSGQGWIEGALERAAAAHPDYIRFFKGYDEPLSHLLYAGGSIFLMPSVFEPCGLSQMIAMRYGTIPVVREVGGLRDTVTDADSPEGGDGFTFLTCDAKGMLWALRRAVARFRDQPSWQIIVERAMKRDFTWTRSAELYKALYRETARC</sequence>
<name>A0AB94IVE1_9BACT</name>
<evidence type="ECO:0000256" key="4">
    <source>
        <dbReference type="ARBA" id="ARBA00022676"/>
    </source>
</evidence>
<dbReference type="InterPro" id="IPR001296">
    <property type="entry name" value="Glyco_trans_1"/>
</dbReference>
<dbReference type="CDD" id="cd03791">
    <property type="entry name" value="GT5_Glycogen_synthase_DULL1-like"/>
    <property type="match status" value="1"/>
</dbReference>
<dbReference type="InterPro" id="IPR013534">
    <property type="entry name" value="Starch_synth_cat_dom"/>
</dbReference>
<keyword evidence="4 7" id="KW-0328">Glycosyltransferase</keyword>
<gene>
    <name evidence="7" type="primary">glgA</name>
    <name evidence="10" type="ORF">SY1_01890</name>
</gene>
<dbReference type="AlphaFoldDB" id="A0AB94IVE1"/>
<feature type="domain" description="Starch synthase catalytic" evidence="9">
    <location>
        <begin position="10"/>
        <end position="246"/>
    </location>
</feature>
<evidence type="ECO:0000313" key="11">
    <source>
        <dbReference type="Proteomes" id="UP000008957"/>
    </source>
</evidence>
<keyword evidence="5 7" id="KW-0808">Transferase</keyword>
<evidence type="ECO:0000259" key="9">
    <source>
        <dbReference type="Pfam" id="PF08323"/>
    </source>
</evidence>
<evidence type="ECO:0000259" key="8">
    <source>
        <dbReference type="Pfam" id="PF00534"/>
    </source>
</evidence>
<proteinExistence type="inferred from homology"/>
<comment type="function">
    <text evidence="2 7">Synthesizes alpha-1,4-glucan chains using ADP-glucose.</text>
</comment>
<evidence type="ECO:0000256" key="6">
    <source>
        <dbReference type="ARBA" id="ARBA00023056"/>
    </source>
</evidence>
<feature type="domain" description="Glycosyl transferase family 1" evidence="8">
    <location>
        <begin position="301"/>
        <end position="446"/>
    </location>
</feature>
<dbReference type="Pfam" id="PF00534">
    <property type="entry name" value="Glycos_transf_1"/>
    <property type="match status" value="1"/>
</dbReference>
<organism evidence="10 11">
    <name type="scientific">Fretibacterium fastidiosum</name>
    <dbReference type="NCBI Taxonomy" id="651822"/>
    <lineage>
        <taxon>Bacteria</taxon>
        <taxon>Thermotogati</taxon>
        <taxon>Synergistota</taxon>
        <taxon>Synergistia</taxon>
        <taxon>Synergistales</taxon>
        <taxon>Aminobacteriaceae</taxon>
        <taxon>Fretibacterium</taxon>
    </lineage>
</organism>
<dbReference type="Proteomes" id="UP000008957">
    <property type="component" value="Chromosome"/>
</dbReference>
<dbReference type="EMBL" id="FP929056">
    <property type="protein sequence ID" value="CBL27727.1"/>
    <property type="molecule type" value="Genomic_DNA"/>
</dbReference>
<evidence type="ECO:0000256" key="3">
    <source>
        <dbReference type="ARBA" id="ARBA00010281"/>
    </source>
</evidence>
<dbReference type="PANTHER" id="PTHR45825">
    <property type="entry name" value="GRANULE-BOUND STARCH SYNTHASE 1, CHLOROPLASTIC/AMYLOPLASTIC"/>
    <property type="match status" value="1"/>
</dbReference>
<dbReference type="GO" id="GO:0009011">
    <property type="term" value="F:alpha-1,4-glucan glucosyltransferase (ADP-glucose donor) activity"/>
    <property type="evidence" value="ECO:0007669"/>
    <property type="project" value="UniProtKB-UniRule"/>
</dbReference>
<dbReference type="KEGG" id="sbr:SY1_01890"/>
<evidence type="ECO:0000256" key="5">
    <source>
        <dbReference type="ARBA" id="ARBA00022679"/>
    </source>
</evidence>
<comment type="similarity">
    <text evidence="3 7">Belongs to the glycosyltransferase 1 family. Bacterial/plant glycogen synthase subfamily.</text>
</comment>
<dbReference type="GO" id="GO:0004373">
    <property type="term" value="F:alpha-1,4-glucan glucosyltransferase (UDP-glucose donor) activity"/>
    <property type="evidence" value="ECO:0007669"/>
    <property type="project" value="InterPro"/>
</dbReference>
<keyword evidence="6 7" id="KW-0320">Glycogen biosynthesis</keyword>
<evidence type="ECO:0000313" key="10">
    <source>
        <dbReference type="EMBL" id="CBL27727.1"/>
    </source>
</evidence>
<evidence type="ECO:0000256" key="7">
    <source>
        <dbReference type="HAMAP-Rule" id="MF_00484"/>
    </source>
</evidence>
<dbReference type="Gene3D" id="3.40.50.2000">
    <property type="entry name" value="Glycogen Phosphorylase B"/>
    <property type="match status" value="2"/>
</dbReference>
<dbReference type="RefSeq" id="WP_015555874.1">
    <property type="nucleotide sequence ID" value="NC_021038.1"/>
</dbReference>
<protein>
    <recommendedName>
        <fullName evidence="7">Glycogen synthase</fullName>
        <ecNumber evidence="7">2.4.1.21</ecNumber>
    </recommendedName>
    <alternativeName>
        <fullName evidence="7">Starch [bacterial glycogen] synthase</fullName>
    </alternativeName>
</protein>
<dbReference type="PANTHER" id="PTHR45825:SF11">
    <property type="entry name" value="ALPHA AMYLASE DOMAIN-CONTAINING PROTEIN"/>
    <property type="match status" value="1"/>
</dbReference>
<reference evidence="11" key="1">
    <citation type="submission" date="2010-03" db="EMBL/GenBank/DDBJ databases">
        <title>The genome sequence of Synergistetes sp. SGP1.</title>
        <authorList>
            <consortium name="metaHIT consortium -- http://www.metahit.eu/"/>
            <person name="Pajon A."/>
            <person name="Turner K."/>
            <person name="Parkhill J."/>
            <person name="Wade W."/>
            <person name="Vartoukian S."/>
        </authorList>
    </citation>
    <scope>NUCLEOTIDE SEQUENCE [LARGE SCALE GENOMIC DNA]</scope>
    <source>
        <strain evidence="11">SGP1</strain>
    </source>
</reference>
<dbReference type="EC" id="2.4.1.21" evidence="7"/>
<keyword evidence="11" id="KW-1185">Reference proteome</keyword>
<dbReference type="Pfam" id="PF08323">
    <property type="entry name" value="Glyco_transf_5"/>
    <property type="match status" value="1"/>
</dbReference>
<evidence type="ECO:0000256" key="2">
    <source>
        <dbReference type="ARBA" id="ARBA00002764"/>
    </source>
</evidence>
<comment type="catalytic activity">
    <reaction evidence="1 7">
        <text>[(1-&gt;4)-alpha-D-glucosyl](n) + ADP-alpha-D-glucose = [(1-&gt;4)-alpha-D-glucosyl](n+1) + ADP + H(+)</text>
        <dbReference type="Rhea" id="RHEA:18189"/>
        <dbReference type="Rhea" id="RHEA-COMP:9584"/>
        <dbReference type="Rhea" id="RHEA-COMP:9587"/>
        <dbReference type="ChEBI" id="CHEBI:15378"/>
        <dbReference type="ChEBI" id="CHEBI:15444"/>
        <dbReference type="ChEBI" id="CHEBI:57498"/>
        <dbReference type="ChEBI" id="CHEBI:456216"/>
        <dbReference type="EC" id="2.4.1.21"/>
    </reaction>
</comment>